<accession>A0A9N8F2Y8</accession>
<keyword evidence="4" id="KW-1185">Reference proteome</keyword>
<dbReference type="AlphaFoldDB" id="A0A9N8F2Y8"/>
<dbReference type="Pfam" id="PF22936">
    <property type="entry name" value="Pol_BBD"/>
    <property type="match status" value="1"/>
</dbReference>
<feature type="region of interest" description="Disordered" evidence="1">
    <location>
        <begin position="45"/>
        <end position="67"/>
    </location>
</feature>
<gene>
    <name evidence="3" type="ORF">SEMRO_4347_G353790.1</name>
</gene>
<comment type="caution">
    <text evidence="3">The sequence shown here is derived from an EMBL/GenBank/DDBJ whole genome shotgun (WGS) entry which is preliminary data.</text>
</comment>
<feature type="non-terminal residue" evidence="3">
    <location>
        <position position="206"/>
    </location>
</feature>
<feature type="domain" description="Retrovirus-related Pol polyprotein from transposon TNT 1-94-like beta-barrel" evidence="2">
    <location>
        <begin position="101"/>
        <end position="181"/>
    </location>
</feature>
<evidence type="ECO:0000259" key="2">
    <source>
        <dbReference type="Pfam" id="PF22936"/>
    </source>
</evidence>
<protein>
    <recommendedName>
        <fullName evidence="2">Retrovirus-related Pol polyprotein from transposon TNT 1-94-like beta-barrel domain-containing protein</fullName>
    </recommendedName>
</protein>
<sequence>MAAVNNGKFQKKGNNNGNGKFKKKGPCWECGGPHFKRDCWELPENSSKRPNGWVSRKNKGGSTGEVSGATVTGWKGHFIMCAVTEQLFPDTMELLNDPNIWVADTAATTDMTRHSSCMFDMKSASKNDSAITSNGSLSNATKLGKLTMMQCNNQGIELRKIMFEEVAVCPECPFNLVSITKRLMSGGWKLSGDSNYIAITKGEMEL</sequence>
<evidence type="ECO:0000313" key="3">
    <source>
        <dbReference type="EMBL" id="CAB9531936.1"/>
    </source>
</evidence>
<evidence type="ECO:0000313" key="4">
    <source>
        <dbReference type="Proteomes" id="UP001153069"/>
    </source>
</evidence>
<reference evidence="3" key="1">
    <citation type="submission" date="2020-06" db="EMBL/GenBank/DDBJ databases">
        <authorList>
            <consortium name="Plant Systems Biology data submission"/>
        </authorList>
    </citation>
    <scope>NUCLEOTIDE SEQUENCE</scope>
    <source>
        <strain evidence="3">D6</strain>
    </source>
</reference>
<proteinExistence type="predicted"/>
<organism evidence="3 4">
    <name type="scientific">Seminavis robusta</name>
    <dbReference type="NCBI Taxonomy" id="568900"/>
    <lineage>
        <taxon>Eukaryota</taxon>
        <taxon>Sar</taxon>
        <taxon>Stramenopiles</taxon>
        <taxon>Ochrophyta</taxon>
        <taxon>Bacillariophyta</taxon>
        <taxon>Bacillariophyceae</taxon>
        <taxon>Bacillariophycidae</taxon>
        <taxon>Naviculales</taxon>
        <taxon>Naviculaceae</taxon>
        <taxon>Seminavis</taxon>
    </lineage>
</organism>
<dbReference type="Proteomes" id="UP001153069">
    <property type="component" value="Unassembled WGS sequence"/>
</dbReference>
<name>A0A9N8F2Y8_9STRA</name>
<dbReference type="OrthoDB" id="124043at2759"/>
<dbReference type="InterPro" id="IPR054722">
    <property type="entry name" value="PolX-like_BBD"/>
</dbReference>
<dbReference type="EMBL" id="CAICTM010004345">
    <property type="protein sequence ID" value="CAB9531936.1"/>
    <property type="molecule type" value="Genomic_DNA"/>
</dbReference>
<evidence type="ECO:0000256" key="1">
    <source>
        <dbReference type="SAM" id="MobiDB-lite"/>
    </source>
</evidence>